<reference evidence="11 12" key="1">
    <citation type="submission" date="2019-10" db="EMBL/GenBank/DDBJ databases">
        <title>Draft Genome Assembly of Rhodococcus zopfii DSM44189.</title>
        <authorList>
            <person name="Sutton J.M."/>
            <person name="Akob D.M."/>
            <person name="Bushman T.J."/>
        </authorList>
    </citation>
    <scope>NUCLEOTIDE SEQUENCE [LARGE SCALE GENOMIC DNA]</scope>
    <source>
        <strain evidence="11 12">DSM 44189</strain>
    </source>
</reference>
<dbReference type="Proteomes" id="UP001275440">
    <property type="component" value="Unassembled WGS sequence"/>
</dbReference>
<evidence type="ECO:0000259" key="10">
    <source>
        <dbReference type="PROSITE" id="PS51755"/>
    </source>
</evidence>
<comment type="subcellular location">
    <subcellularLocation>
        <location evidence="1">Cytoplasm</location>
    </subcellularLocation>
</comment>
<evidence type="ECO:0000256" key="1">
    <source>
        <dbReference type="ARBA" id="ARBA00004496"/>
    </source>
</evidence>
<dbReference type="InterPro" id="IPR011006">
    <property type="entry name" value="CheY-like_superfamily"/>
</dbReference>
<keyword evidence="5 8" id="KW-0238">DNA-binding</keyword>
<dbReference type="SMART" id="SM00862">
    <property type="entry name" value="Trans_reg_C"/>
    <property type="match status" value="1"/>
</dbReference>
<evidence type="ECO:0000313" key="12">
    <source>
        <dbReference type="Proteomes" id="UP001275440"/>
    </source>
</evidence>
<keyword evidence="3" id="KW-0902">Two-component regulatory system</keyword>
<evidence type="ECO:0000256" key="2">
    <source>
        <dbReference type="ARBA" id="ARBA00022553"/>
    </source>
</evidence>
<dbReference type="Pfam" id="PF00072">
    <property type="entry name" value="Response_reg"/>
    <property type="match status" value="1"/>
</dbReference>
<dbReference type="SUPFAM" id="SSF52172">
    <property type="entry name" value="CheY-like"/>
    <property type="match status" value="1"/>
</dbReference>
<feature type="modified residue" description="4-aspartylphosphate" evidence="7">
    <location>
        <position position="58"/>
    </location>
</feature>
<dbReference type="InterPro" id="IPR039420">
    <property type="entry name" value="WalR-like"/>
</dbReference>
<dbReference type="CDD" id="cd19935">
    <property type="entry name" value="REC_OmpR_CusR-like"/>
    <property type="match status" value="1"/>
</dbReference>
<feature type="DNA-binding region" description="OmpR/PhoB-type" evidence="8">
    <location>
        <begin position="130"/>
        <end position="222"/>
    </location>
</feature>
<evidence type="ECO:0000256" key="3">
    <source>
        <dbReference type="ARBA" id="ARBA00023012"/>
    </source>
</evidence>
<accession>A0ABU3WQV4</accession>
<dbReference type="PROSITE" id="PS51755">
    <property type="entry name" value="OMPR_PHOB"/>
    <property type="match status" value="1"/>
</dbReference>
<dbReference type="SMART" id="SM00448">
    <property type="entry name" value="REC"/>
    <property type="match status" value="1"/>
</dbReference>
<keyword evidence="4" id="KW-0805">Transcription regulation</keyword>
<evidence type="ECO:0000256" key="6">
    <source>
        <dbReference type="ARBA" id="ARBA00023163"/>
    </source>
</evidence>
<keyword evidence="2 7" id="KW-0597">Phosphoprotein</keyword>
<dbReference type="PANTHER" id="PTHR48111">
    <property type="entry name" value="REGULATOR OF RPOS"/>
    <property type="match status" value="1"/>
</dbReference>
<dbReference type="InterPro" id="IPR001867">
    <property type="entry name" value="OmpR/PhoB-type_DNA-bd"/>
</dbReference>
<dbReference type="PROSITE" id="PS50110">
    <property type="entry name" value="RESPONSE_REGULATORY"/>
    <property type="match status" value="1"/>
</dbReference>
<comment type="caution">
    <text evidence="11">The sequence shown here is derived from an EMBL/GenBank/DDBJ whole genome shotgun (WGS) entry which is preliminary data.</text>
</comment>
<dbReference type="CDD" id="cd00383">
    <property type="entry name" value="trans_reg_C"/>
    <property type="match status" value="1"/>
</dbReference>
<evidence type="ECO:0000259" key="9">
    <source>
        <dbReference type="PROSITE" id="PS50110"/>
    </source>
</evidence>
<dbReference type="Gene3D" id="1.10.10.10">
    <property type="entry name" value="Winged helix-like DNA-binding domain superfamily/Winged helix DNA-binding domain"/>
    <property type="match status" value="1"/>
</dbReference>
<evidence type="ECO:0000256" key="7">
    <source>
        <dbReference type="PROSITE-ProRule" id="PRU00169"/>
    </source>
</evidence>
<organism evidence="11 12">
    <name type="scientific">Rhodococcus zopfii</name>
    <dbReference type="NCBI Taxonomy" id="43772"/>
    <lineage>
        <taxon>Bacteria</taxon>
        <taxon>Bacillati</taxon>
        <taxon>Actinomycetota</taxon>
        <taxon>Actinomycetes</taxon>
        <taxon>Mycobacteriales</taxon>
        <taxon>Nocardiaceae</taxon>
        <taxon>Rhodococcus</taxon>
    </lineage>
</organism>
<keyword evidence="12" id="KW-1185">Reference proteome</keyword>
<dbReference type="Pfam" id="PF00486">
    <property type="entry name" value="Trans_reg_C"/>
    <property type="match status" value="1"/>
</dbReference>
<protein>
    <submittedName>
        <fullName evidence="11">Response regulator transcription factor</fullName>
    </submittedName>
</protein>
<keyword evidence="6" id="KW-0804">Transcription</keyword>
<evidence type="ECO:0000256" key="8">
    <source>
        <dbReference type="PROSITE-ProRule" id="PRU01091"/>
    </source>
</evidence>
<dbReference type="SUPFAM" id="SSF46894">
    <property type="entry name" value="C-terminal effector domain of the bipartite response regulators"/>
    <property type="match status" value="1"/>
</dbReference>
<dbReference type="InterPro" id="IPR016032">
    <property type="entry name" value="Sig_transdc_resp-reg_C-effctor"/>
</dbReference>
<sequence>MSTSAPPASVLLVEDDARLTDLLAELLSEEGYHVDVAGDGPAGLQLGLTGRYDVLVLDRGLPDRDGLEVLRALRRRGVDTPVLVLTARGTLDDRVEGLDAGAEDYLVKPFEVPELLARLRALRRRRFDGAEQLPVAGRRLDLASRTVIGDDGVVELSASECALLAVLAAAPGQVFTRGQLLDAAFGAADAQGTVDTYVHYLRRKLGPDIVRTVRGIGYRLGSR</sequence>
<evidence type="ECO:0000313" key="11">
    <source>
        <dbReference type="EMBL" id="MDV2476386.1"/>
    </source>
</evidence>
<dbReference type="InterPro" id="IPR001789">
    <property type="entry name" value="Sig_transdc_resp-reg_receiver"/>
</dbReference>
<dbReference type="Gene3D" id="3.40.50.2300">
    <property type="match status" value="1"/>
</dbReference>
<dbReference type="PANTHER" id="PTHR48111:SF22">
    <property type="entry name" value="REGULATOR OF RPOS"/>
    <property type="match status" value="1"/>
</dbReference>
<gene>
    <name evidence="11" type="ORF">F8M49_15535</name>
</gene>
<name>A0ABU3WQV4_9NOCA</name>
<feature type="domain" description="Response regulatory" evidence="9">
    <location>
        <begin position="9"/>
        <end position="123"/>
    </location>
</feature>
<evidence type="ECO:0000256" key="5">
    <source>
        <dbReference type="ARBA" id="ARBA00023125"/>
    </source>
</evidence>
<feature type="domain" description="OmpR/PhoB-type" evidence="10">
    <location>
        <begin position="130"/>
        <end position="222"/>
    </location>
</feature>
<dbReference type="EMBL" id="WBMO01000001">
    <property type="protein sequence ID" value="MDV2476386.1"/>
    <property type="molecule type" value="Genomic_DNA"/>
</dbReference>
<dbReference type="InterPro" id="IPR036388">
    <property type="entry name" value="WH-like_DNA-bd_sf"/>
</dbReference>
<dbReference type="Gene3D" id="6.10.250.690">
    <property type="match status" value="1"/>
</dbReference>
<evidence type="ECO:0000256" key="4">
    <source>
        <dbReference type="ARBA" id="ARBA00023015"/>
    </source>
</evidence>
<proteinExistence type="predicted"/>